<evidence type="ECO:0000256" key="1">
    <source>
        <dbReference type="SAM" id="MobiDB-lite"/>
    </source>
</evidence>
<organism evidence="2 3">
    <name type="scientific">Eremothecium cymbalariae (strain CBS 270.75 / DBVPG 7215 / KCTC 17166 / NRRL Y-17582)</name>
    <name type="common">Yeast</name>
    <dbReference type="NCBI Taxonomy" id="931890"/>
    <lineage>
        <taxon>Eukaryota</taxon>
        <taxon>Fungi</taxon>
        <taxon>Dikarya</taxon>
        <taxon>Ascomycota</taxon>
        <taxon>Saccharomycotina</taxon>
        <taxon>Saccharomycetes</taxon>
        <taxon>Saccharomycetales</taxon>
        <taxon>Saccharomycetaceae</taxon>
        <taxon>Eremothecium</taxon>
    </lineage>
</organism>
<dbReference type="GeneID" id="11471405"/>
<keyword evidence="3" id="KW-1185">Reference proteome</keyword>
<feature type="compositionally biased region" description="Acidic residues" evidence="1">
    <location>
        <begin position="251"/>
        <end position="277"/>
    </location>
</feature>
<accession>G8JND0</accession>
<dbReference type="KEGG" id="erc:Ecym_1361"/>
<evidence type="ECO:0000313" key="3">
    <source>
        <dbReference type="Proteomes" id="UP000006790"/>
    </source>
</evidence>
<dbReference type="OMA" id="YCEHLEN"/>
<dbReference type="RefSeq" id="XP_003644411.1">
    <property type="nucleotide sequence ID" value="XM_003644363.1"/>
</dbReference>
<reference evidence="3" key="1">
    <citation type="journal article" date="2012" name="G3 (Bethesda)">
        <title>Pichia sorbitophila, an interspecies yeast hybrid reveals early steps of genome resolution following polyploidization.</title>
        <authorList>
            <person name="Leh Louis V."/>
            <person name="Despons L."/>
            <person name="Friedrich A."/>
            <person name="Martin T."/>
            <person name="Durrens P."/>
            <person name="Casaregola S."/>
            <person name="Neuveglise C."/>
            <person name="Fairhead C."/>
            <person name="Marck C."/>
            <person name="Cruz J.A."/>
            <person name="Straub M.L."/>
            <person name="Kugler V."/>
            <person name="Sacerdot C."/>
            <person name="Uzunov Z."/>
            <person name="Thierry A."/>
            <person name="Weiss S."/>
            <person name="Bleykasten C."/>
            <person name="De Montigny J."/>
            <person name="Jacques N."/>
            <person name="Jung P."/>
            <person name="Lemaire M."/>
            <person name="Mallet S."/>
            <person name="Morel G."/>
            <person name="Richard G.F."/>
            <person name="Sarkar A."/>
            <person name="Savel G."/>
            <person name="Schacherer J."/>
            <person name="Seret M.L."/>
            <person name="Talla E."/>
            <person name="Samson G."/>
            <person name="Jubin C."/>
            <person name="Poulain J."/>
            <person name="Vacherie B."/>
            <person name="Barbe V."/>
            <person name="Pelletier E."/>
            <person name="Sherman D.J."/>
            <person name="Westhof E."/>
            <person name="Weissenbach J."/>
            <person name="Baret P.V."/>
            <person name="Wincker P."/>
            <person name="Gaillardin C."/>
            <person name="Dujon B."/>
            <person name="Souciet J.L."/>
        </authorList>
    </citation>
    <scope>NUCLEOTIDE SEQUENCE [LARGE SCALE GENOMIC DNA]</scope>
    <source>
        <strain evidence="3">CBS 270.75 / DBVPG 7215 / KCTC 17166 / NRRL Y-17582</strain>
    </source>
</reference>
<protein>
    <submittedName>
        <fullName evidence="2">Uncharacterized protein</fullName>
    </submittedName>
</protein>
<feature type="region of interest" description="Disordered" evidence="1">
    <location>
        <begin position="243"/>
        <end position="285"/>
    </location>
</feature>
<dbReference type="InParanoid" id="G8JND0"/>
<gene>
    <name evidence="2" type="ordered locus">Ecym_1361</name>
</gene>
<evidence type="ECO:0000313" key="2">
    <source>
        <dbReference type="EMBL" id="AET37594.1"/>
    </source>
</evidence>
<dbReference type="EMBL" id="CP002497">
    <property type="protein sequence ID" value="AET37594.1"/>
    <property type="molecule type" value="Genomic_DNA"/>
</dbReference>
<dbReference type="AlphaFoldDB" id="G8JND0"/>
<name>G8JND0_ERECY</name>
<sequence>MTQYKVEDYLNLDDSQFSDSAEEVGIYLTQGNFDESFSSPTASVPVIIAEVPKLSRLSELSLLPQYSSSSSNRVEKKSVQKHKKEKVLKTYVKAIDKTLETSDSSILSSTPSPKSIFSYEFASSLDDERAFSVTEEHLQLPQDDAYINENDSMFKMALEKSPAVSPGEAELIGAQASILAINNNQDFVAEPQVQQNDEKAALDVTSVRSQIFGDISNLERSLELAAINFEEPFEIYSREQFQVPQQQEHYDEVEDEDDEDVGEDEEDDEYEEEEGYSEEQNSGSNDSLQFQATAHQTFNRLHEIRVEMLGGPSMTSSMVPEKRRRKLSIQPLTFDQIRLTHGLLRKTMIRHYDTEDLKIQIKKEIAKEQKAIKDALKRPEKTLRPKKRTISKTRLQDVSINYHQILMGLRDLEVSFSNNHILSSGYWSAKGDAGGITEMRSIVSVLRHQYEHQITFEFIDDDLNPSSVPDGIKLLKFSVISRYCEHLENERYVNGWVHLITYNDLSELLGFALDISDEMIVVNDDSLIFETQNEPWKRLLMRWRSIYDKKLFIISESKEMMQLKIEKAKARGKPFKLDEREKILKEDLFNQLMSYKGLLGAPSKTAKDQALIKTNKLQTLIKIVLEKYCWVDPSQVPEGGYRRLF</sequence>
<dbReference type="HOGENOM" id="CLU_424534_0_0_1"/>
<dbReference type="Proteomes" id="UP000006790">
    <property type="component" value="Chromosome 1"/>
</dbReference>
<dbReference type="OrthoDB" id="4066848at2759"/>
<proteinExistence type="predicted"/>